<evidence type="ECO:0000256" key="4">
    <source>
        <dbReference type="ARBA" id="ARBA00013194"/>
    </source>
</evidence>
<keyword evidence="7" id="KW-0143">Chaperone</keyword>
<dbReference type="InterPro" id="IPR027304">
    <property type="entry name" value="Trigger_fact/SurA_dom_sf"/>
</dbReference>
<feature type="domain" description="Trigger factor C-terminal" evidence="11">
    <location>
        <begin position="152"/>
        <end position="287"/>
    </location>
</feature>
<evidence type="ECO:0000256" key="8">
    <source>
        <dbReference type="ARBA" id="ARBA00023235"/>
    </source>
</evidence>
<dbReference type="GO" id="GO:0003755">
    <property type="term" value="F:peptidyl-prolyl cis-trans isomerase activity"/>
    <property type="evidence" value="ECO:0007669"/>
    <property type="project" value="UniProtKB-KW"/>
</dbReference>
<comment type="catalytic activity">
    <reaction evidence="1">
        <text>[protein]-peptidylproline (omega=180) = [protein]-peptidylproline (omega=0)</text>
        <dbReference type="Rhea" id="RHEA:16237"/>
        <dbReference type="Rhea" id="RHEA-COMP:10747"/>
        <dbReference type="Rhea" id="RHEA-COMP:10748"/>
        <dbReference type="ChEBI" id="CHEBI:83833"/>
        <dbReference type="ChEBI" id="CHEBI:83834"/>
        <dbReference type="EC" id="5.2.1.8"/>
    </reaction>
</comment>
<evidence type="ECO:0000256" key="1">
    <source>
        <dbReference type="ARBA" id="ARBA00000971"/>
    </source>
</evidence>
<dbReference type="InterPro" id="IPR008880">
    <property type="entry name" value="Trigger_fac_C"/>
</dbReference>
<sequence>MDKPSSILAKLDDGTIQLTFNIPNTLIKKNREEVVEEIGKIIEIPGFRKGKAPLEKVIEKIPQNELIQKTLSRVLPKLFADAISEYKLKPAIYPRFELIKAEENEDWQVRAVTCDIPEVELGDYKAAITSLKTSKIWTPNSSEPTRNVSQSDAAGEKEQQVLKSLIENVKVNIPKILIDQEVDTRLANLLERIEKLGLTLDNYLASIGKNPESLRKEYGDSVRESISVELILDKIAQAENVEAKQEEIEKAINTLSADPNTKKDIDNPTQRRLIEAILKRRKVLEILTSL</sequence>
<dbReference type="Gene3D" id="3.30.70.1050">
    <property type="entry name" value="Trigger factor ribosome-binding domain"/>
    <property type="match status" value="1"/>
</dbReference>
<organism evidence="12 13">
    <name type="scientific">Candidatus Woesebacteria bacterium RIFCSPHIGHO2_01_FULL_39_28</name>
    <dbReference type="NCBI Taxonomy" id="1802496"/>
    <lineage>
        <taxon>Bacteria</taxon>
        <taxon>Candidatus Woeseibacteriota</taxon>
    </lineage>
</organism>
<dbReference type="SUPFAM" id="SSF109998">
    <property type="entry name" value="Triger factor/SurA peptide-binding domain-like"/>
    <property type="match status" value="1"/>
</dbReference>
<evidence type="ECO:0000313" key="13">
    <source>
        <dbReference type="Proteomes" id="UP000178851"/>
    </source>
</evidence>
<dbReference type="PANTHER" id="PTHR30560">
    <property type="entry name" value="TRIGGER FACTOR CHAPERONE AND PEPTIDYL-PROLYL CIS/TRANS ISOMERASE"/>
    <property type="match status" value="1"/>
</dbReference>
<dbReference type="Pfam" id="PF05698">
    <property type="entry name" value="Trigger_C"/>
    <property type="match status" value="1"/>
</dbReference>
<dbReference type="EC" id="5.2.1.8" evidence="4"/>
<dbReference type="InterPro" id="IPR036611">
    <property type="entry name" value="Trigger_fac_ribosome-bd_sf"/>
</dbReference>
<evidence type="ECO:0000259" key="11">
    <source>
        <dbReference type="Pfam" id="PF05698"/>
    </source>
</evidence>
<name>A0A1F7YCK6_9BACT</name>
<evidence type="ECO:0000313" key="12">
    <source>
        <dbReference type="EMBL" id="OGM25023.1"/>
    </source>
</evidence>
<dbReference type="GO" id="GO:0043022">
    <property type="term" value="F:ribosome binding"/>
    <property type="evidence" value="ECO:0007669"/>
    <property type="project" value="TreeGrafter"/>
</dbReference>
<feature type="domain" description="Trigger factor ribosome-binding bacterial" evidence="10">
    <location>
        <begin position="10"/>
        <end position="127"/>
    </location>
</feature>
<dbReference type="GO" id="GO:0044183">
    <property type="term" value="F:protein folding chaperone"/>
    <property type="evidence" value="ECO:0007669"/>
    <property type="project" value="TreeGrafter"/>
</dbReference>
<evidence type="ECO:0000256" key="7">
    <source>
        <dbReference type="ARBA" id="ARBA00023186"/>
    </source>
</evidence>
<dbReference type="PANTHER" id="PTHR30560:SF3">
    <property type="entry name" value="TRIGGER FACTOR-LIKE PROTEIN TIG, CHLOROPLASTIC"/>
    <property type="match status" value="1"/>
</dbReference>
<dbReference type="InterPro" id="IPR008881">
    <property type="entry name" value="Trigger_fac_ribosome-bd_bac"/>
</dbReference>
<evidence type="ECO:0000256" key="9">
    <source>
        <dbReference type="ARBA" id="ARBA00029986"/>
    </source>
</evidence>
<dbReference type="GO" id="GO:0043335">
    <property type="term" value="P:protein unfolding"/>
    <property type="evidence" value="ECO:0007669"/>
    <property type="project" value="TreeGrafter"/>
</dbReference>
<reference evidence="12 13" key="1">
    <citation type="journal article" date="2016" name="Nat. Commun.">
        <title>Thousands of microbial genomes shed light on interconnected biogeochemical processes in an aquifer system.</title>
        <authorList>
            <person name="Anantharaman K."/>
            <person name="Brown C.T."/>
            <person name="Hug L.A."/>
            <person name="Sharon I."/>
            <person name="Castelle C.J."/>
            <person name="Probst A.J."/>
            <person name="Thomas B.C."/>
            <person name="Singh A."/>
            <person name="Wilkins M.J."/>
            <person name="Karaoz U."/>
            <person name="Brodie E.L."/>
            <person name="Williams K.H."/>
            <person name="Hubbard S.S."/>
            <person name="Banfield J.F."/>
        </authorList>
    </citation>
    <scope>NUCLEOTIDE SEQUENCE [LARGE SCALE GENOMIC DNA]</scope>
</reference>
<evidence type="ECO:0000256" key="2">
    <source>
        <dbReference type="ARBA" id="ARBA00004496"/>
    </source>
</evidence>
<comment type="caution">
    <text evidence="12">The sequence shown here is derived from an EMBL/GenBank/DDBJ whole genome shotgun (WGS) entry which is preliminary data.</text>
</comment>
<proteinExistence type="inferred from homology"/>
<dbReference type="Gene3D" id="1.10.3120.10">
    <property type="entry name" value="Trigger factor, C-terminal domain"/>
    <property type="match status" value="1"/>
</dbReference>
<evidence type="ECO:0000256" key="5">
    <source>
        <dbReference type="ARBA" id="ARBA00016902"/>
    </source>
</evidence>
<comment type="similarity">
    <text evidence="3">Belongs to the FKBP-type PPIase family. Tig subfamily.</text>
</comment>
<evidence type="ECO:0000259" key="10">
    <source>
        <dbReference type="Pfam" id="PF05697"/>
    </source>
</evidence>
<dbReference type="SUPFAM" id="SSF102735">
    <property type="entry name" value="Trigger factor ribosome-binding domain"/>
    <property type="match status" value="1"/>
</dbReference>
<protein>
    <recommendedName>
        <fullName evidence="5">Trigger factor</fullName>
        <ecNumber evidence="4">5.2.1.8</ecNumber>
    </recommendedName>
    <alternativeName>
        <fullName evidence="9">PPIase</fullName>
    </alternativeName>
</protein>
<evidence type="ECO:0000256" key="3">
    <source>
        <dbReference type="ARBA" id="ARBA00005464"/>
    </source>
</evidence>
<dbReference type="GO" id="GO:0005737">
    <property type="term" value="C:cytoplasm"/>
    <property type="evidence" value="ECO:0007669"/>
    <property type="project" value="UniProtKB-SubCell"/>
</dbReference>
<gene>
    <name evidence="12" type="ORF">A2627_05145</name>
</gene>
<dbReference type="Proteomes" id="UP000178851">
    <property type="component" value="Unassembled WGS sequence"/>
</dbReference>
<accession>A0A1F7YCK6</accession>
<dbReference type="GO" id="GO:0015031">
    <property type="term" value="P:protein transport"/>
    <property type="evidence" value="ECO:0007669"/>
    <property type="project" value="InterPro"/>
</dbReference>
<dbReference type="GO" id="GO:0051083">
    <property type="term" value="P:'de novo' cotranslational protein folding"/>
    <property type="evidence" value="ECO:0007669"/>
    <property type="project" value="TreeGrafter"/>
</dbReference>
<dbReference type="InterPro" id="IPR037041">
    <property type="entry name" value="Trigger_fac_C_sf"/>
</dbReference>
<keyword evidence="6" id="KW-0697">Rotamase</keyword>
<dbReference type="EMBL" id="MGGI01000024">
    <property type="protein sequence ID" value="OGM25023.1"/>
    <property type="molecule type" value="Genomic_DNA"/>
</dbReference>
<keyword evidence="8" id="KW-0413">Isomerase</keyword>
<comment type="subcellular location">
    <subcellularLocation>
        <location evidence="2">Cytoplasm</location>
    </subcellularLocation>
</comment>
<dbReference type="Pfam" id="PF05697">
    <property type="entry name" value="Trigger_N"/>
    <property type="match status" value="1"/>
</dbReference>
<dbReference type="AlphaFoldDB" id="A0A1F7YCK6"/>
<dbReference type="InterPro" id="IPR005215">
    <property type="entry name" value="Trig_fac"/>
</dbReference>
<evidence type="ECO:0000256" key="6">
    <source>
        <dbReference type="ARBA" id="ARBA00023110"/>
    </source>
</evidence>